<organism evidence="4 5">
    <name type="scientific">Amylibacter marinus</name>
    <dbReference type="NCBI Taxonomy" id="1475483"/>
    <lineage>
        <taxon>Bacteria</taxon>
        <taxon>Pseudomonadati</taxon>
        <taxon>Pseudomonadota</taxon>
        <taxon>Alphaproteobacteria</taxon>
        <taxon>Rhodobacterales</taxon>
        <taxon>Paracoccaceae</taxon>
        <taxon>Amylibacter</taxon>
    </lineage>
</organism>
<feature type="domain" description="ASPIC/UnbV" evidence="3">
    <location>
        <begin position="459"/>
        <end position="522"/>
    </location>
</feature>
<dbReference type="Pfam" id="PF13517">
    <property type="entry name" value="FG-GAP_3"/>
    <property type="match status" value="1"/>
</dbReference>
<dbReference type="InterPro" id="IPR028994">
    <property type="entry name" value="Integrin_alpha_N"/>
</dbReference>
<protein>
    <recommendedName>
        <fullName evidence="3">ASPIC/UnbV domain-containing protein</fullName>
    </recommendedName>
</protein>
<dbReference type="InterPro" id="IPR013517">
    <property type="entry name" value="FG-GAP"/>
</dbReference>
<dbReference type="InterPro" id="IPR011519">
    <property type="entry name" value="UnbV_ASPIC"/>
</dbReference>
<dbReference type="SUPFAM" id="SSF69318">
    <property type="entry name" value="Integrin alpha N-terminal domain"/>
    <property type="match status" value="1"/>
</dbReference>
<sequence>MQSMSKTALASAALIATTAAADTPFTGDVPLYQEQAIEAGIDHHYTGGFEFFVGGGAASFDCNDDRLPDLFLAGGQNSAKLYINHSTTGGALAFVAGEIPTLTDVTGAYPINLDNDEHMDLIALRLGENIALRGLGGCRFETANKHFALDGGRDWTTGFSAIWEAGAQFPTLAFGNYIDRDAAGSPWGTCADNQLIRPQSDAADFSASTPLSPGYCSLSTMFTDWNNRGAFDLRITNDRQYHRGGQEQMWSLSGGGAPRLFTNRDGWQKLVIWGMGIAQTDLTGDGKPEYALSSMGDTMLQSLDAERDGDQPRYRDIAFDRGTTAHRPYTGGEVVPSTGWHTHFADFNNDARSDLFIAKGNVEAMPDFAKFDPDNLLLGDWRGQFSEQGAQAGIALDRRGRGAVVTDFNADGMLDLLVVNRDAPASLFRNLGVESADGHAPMGNFLAIELDNGAINPQAVGAKIVVKTGNLTQTHTVQIGGGHASGQIGFVHFGLGVAPRARVQIKWPDGKTSQFMRVFANNFIRIERDNPEPKYWYPQAQN</sequence>
<evidence type="ECO:0000256" key="2">
    <source>
        <dbReference type="SAM" id="SignalP"/>
    </source>
</evidence>
<dbReference type="RefSeq" id="WP_284377968.1">
    <property type="nucleotide sequence ID" value="NZ_BSNN01000004.1"/>
</dbReference>
<reference evidence="5" key="1">
    <citation type="journal article" date="2019" name="Int. J. Syst. Evol. Microbiol.">
        <title>The Global Catalogue of Microorganisms (GCM) 10K type strain sequencing project: providing services to taxonomists for standard genome sequencing and annotation.</title>
        <authorList>
            <consortium name="The Broad Institute Genomics Platform"/>
            <consortium name="The Broad Institute Genome Sequencing Center for Infectious Disease"/>
            <person name="Wu L."/>
            <person name="Ma J."/>
        </authorList>
    </citation>
    <scope>NUCLEOTIDE SEQUENCE [LARGE SCALE GENOMIC DNA]</scope>
    <source>
        <strain evidence="5">NBRC 110140</strain>
    </source>
</reference>
<feature type="signal peptide" evidence="2">
    <location>
        <begin position="1"/>
        <end position="21"/>
    </location>
</feature>
<dbReference type="EMBL" id="BSNN01000004">
    <property type="protein sequence ID" value="GLQ35481.1"/>
    <property type="molecule type" value="Genomic_DNA"/>
</dbReference>
<evidence type="ECO:0000313" key="5">
    <source>
        <dbReference type="Proteomes" id="UP001156694"/>
    </source>
</evidence>
<keyword evidence="1 2" id="KW-0732">Signal</keyword>
<dbReference type="PANTHER" id="PTHR16026:SF0">
    <property type="entry name" value="CARTILAGE ACIDIC PROTEIN 1"/>
    <property type="match status" value="1"/>
</dbReference>
<accession>A0ABQ5VW84</accession>
<dbReference type="PANTHER" id="PTHR16026">
    <property type="entry name" value="CARTILAGE ACIDIC PROTEIN 1"/>
    <property type="match status" value="1"/>
</dbReference>
<evidence type="ECO:0000313" key="4">
    <source>
        <dbReference type="EMBL" id="GLQ35481.1"/>
    </source>
</evidence>
<keyword evidence="5" id="KW-1185">Reference proteome</keyword>
<dbReference type="InterPro" id="IPR027039">
    <property type="entry name" value="Crtac1"/>
</dbReference>
<dbReference type="Proteomes" id="UP001156694">
    <property type="component" value="Unassembled WGS sequence"/>
</dbReference>
<dbReference type="Pfam" id="PF07593">
    <property type="entry name" value="UnbV_ASPIC"/>
    <property type="match status" value="1"/>
</dbReference>
<evidence type="ECO:0000256" key="1">
    <source>
        <dbReference type="ARBA" id="ARBA00022729"/>
    </source>
</evidence>
<gene>
    <name evidence="4" type="ORF">GCM10007939_17640</name>
</gene>
<name>A0ABQ5VW84_9RHOB</name>
<dbReference type="Gene3D" id="2.130.10.130">
    <property type="entry name" value="Integrin alpha, N-terminal"/>
    <property type="match status" value="1"/>
</dbReference>
<feature type="chain" id="PRO_5046932680" description="ASPIC/UnbV domain-containing protein" evidence="2">
    <location>
        <begin position="22"/>
        <end position="542"/>
    </location>
</feature>
<proteinExistence type="predicted"/>
<evidence type="ECO:0000259" key="3">
    <source>
        <dbReference type="Pfam" id="PF07593"/>
    </source>
</evidence>
<comment type="caution">
    <text evidence="4">The sequence shown here is derived from an EMBL/GenBank/DDBJ whole genome shotgun (WGS) entry which is preliminary data.</text>
</comment>